<reference evidence="2 3" key="1">
    <citation type="submission" date="2019-05" db="EMBL/GenBank/DDBJ databases">
        <title>Another draft genome of Portunus trituberculatus and its Hox gene families provides insights of decapod evolution.</title>
        <authorList>
            <person name="Jeong J.-H."/>
            <person name="Song I."/>
            <person name="Kim S."/>
            <person name="Choi T."/>
            <person name="Kim D."/>
            <person name="Ryu S."/>
            <person name="Kim W."/>
        </authorList>
    </citation>
    <scope>NUCLEOTIDE SEQUENCE [LARGE SCALE GENOMIC DNA]</scope>
    <source>
        <tissue evidence="2">Muscle</tissue>
    </source>
</reference>
<dbReference type="Proteomes" id="UP000324222">
    <property type="component" value="Unassembled WGS sequence"/>
</dbReference>
<organism evidence="2 3">
    <name type="scientific">Portunus trituberculatus</name>
    <name type="common">Swimming crab</name>
    <name type="synonym">Neptunus trituberculatus</name>
    <dbReference type="NCBI Taxonomy" id="210409"/>
    <lineage>
        <taxon>Eukaryota</taxon>
        <taxon>Metazoa</taxon>
        <taxon>Ecdysozoa</taxon>
        <taxon>Arthropoda</taxon>
        <taxon>Crustacea</taxon>
        <taxon>Multicrustacea</taxon>
        <taxon>Malacostraca</taxon>
        <taxon>Eumalacostraca</taxon>
        <taxon>Eucarida</taxon>
        <taxon>Decapoda</taxon>
        <taxon>Pleocyemata</taxon>
        <taxon>Brachyura</taxon>
        <taxon>Eubrachyura</taxon>
        <taxon>Portunoidea</taxon>
        <taxon>Portunidae</taxon>
        <taxon>Portuninae</taxon>
        <taxon>Portunus</taxon>
    </lineage>
</organism>
<evidence type="ECO:0008006" key="4">
    <source>
        <dbReference type="Google" id="ProtNLM"/>
    </source>
</evidence>
<evidence type="ECO:0000313" key="3">
    <source>
        <dbReference type="Proteomes" id="UP000324222"/>
    </source>
</evidence>
<evidence type="ECO:0000313" key="2">
    <source>
        <dbReference type="EMBL" id="MPC65780.1"/>
    </source>
</evidence>
<accession>A0A5B7H0U1</accession>
<dbReference type="OrthoDB" id="15153at2759"/>
<name>A0A5B7H0U1_PORTR</name>
<comment type="caution">
    <text evidence="2">The sequence shown here is derived from an EMBL/GenBank/DDBJ whole genome shotgun (WGS) entry which is preliminary data.</text>
</comment>
<protein>
    <recommendedName>
        <fullName evidence="4">Secreted protein</fullName>
    </recommendedName>
</protein>
<feature type="chain" id="PRO_5022982081" description="Secreted protein" evidence="1">
    <location>
        <begin position="21"/>
        <end position="138"/>
    </location>
</feature>
<evidence type="ECO:0000256" key="1">
    <source>
        <dbReference type="SAM" id="SignalP"/>
    </source>
</evidence>
<gene>
    <name evidence="2" type="ORF">E2C01_059916</name>
</gene>
<proteinExistence type="predicted"/>
<sequence length="138" mass="15713">MMRPLLLVVVLFAITGEACIRRDGREAGVDVEGYTSYVRTSSPILITAEPHYHQHHRHHHHHYLHNATGTHQQEASHVGHDAALLHFSGRRNARRRAPVRWKQRQHRGGRRTAGVRVVVEGTAEAGPLPHFWRSTGLR</sequence>
<keyword evidence="3" id="KW-1185">Reference proteome</keyword>
<feature type="signal peptide" evidence="1">
    <location>
        <begin position="1"/>
        <end position="20"/>
    </location>
</feature>
<keyword evidence="1" id="KW-0732">Signal</keyword>
<dbReference type="AlphaFoldDB" id="A0A5B7H0U1"/>
<dbReference type="EMBL" id="VSRR010023824">
    <property type="protein sequence ID" value="MPC65780.1"/>
    <property type="molecule type" value="Genomic_DNA"/>
</dbReference>